<dbReference type="GO" id="GO:0005737">
    <property type="term" value="C:cytoplasm"/>
    <property type="evidence" value="ECO:0007669"/>
    <property type="project" value="TreeGrafter"/>
</dbReference>
<evidence type="ECO:0000259" key="19">
    <source>
        <dbReference type="PROSITE" id="PS50106"/>
    </source>
</evidence>
<dbReference type="SMART" id="SM00454">
    <property type="entry name" value="SAM"/>
    <property type="match status" value="1"/>
</dbReference>
<dbReference type="InParanoid" id="A0A482WR19"/>
<feature type="compositionally biased region" description="Polar residues" evidence="17">
    <location>
        <begin position="1348"/>
        <end position="1358"/>
    </location>
</feature>
<evidence type="ECO:0000256" key="13">
    <source>
        <dbReference type="ARBA" id="ARBA00076637"/>
    </source>
</evidence>
<dbReference type="InterPro" id="IPR001478">
    <property type="entry name" value="PDZ"/>
</dbReference>
<evidence type="ECO:0000256" key="1">
    <source>
        <dbReference type="ARBA" id="ARBA00004245"/>
    </source>
</evidence>
<feature type="region of interest" description="Disordered" evidence="17">
    <location>
        <begin position="1373"/>
        <end position="1449"/>
    </location>
</feature>
<proteinExistence type="predicted"/>
<feature type="compositionally biased region" description="Basic and acidic residues" evidence="17">
    <location>
        <begin position="79"/>
        <end position="103"/>
    </location>
</feature>
<feature type="region of interest" description="Disordered" evidence="17">
    <location>
        <begin position="1519"/>
        <end position="1553"/>
    </location>
</feature>
<keyword evidence="4" id="KW-0597">Phosphoprotein</keyword>
<dbReference type="GO" id="GO:0014069">
    <property type="term" value="C:postsynaptic density"/>
    <property type="evidence" value="ECO:0007669"/>
    <property type="project" value="TreeGrafter"/>
</dbReference>
<feature type="compositionally biased region" description="Low complexity" evidence="17">
    <location>
        <begin position="252"/>
        <end position="272"/>
    </location>
</feature>
<evidence type="ECO:0000256" key="12">
    <source>
        <dbReference type="ARBA" id="ARBA00067399"/>
    </source>
</evidence>
<evidence type="ECO:0000259" key="18">
    <source>
        <dbReference type="PROSITE" id="PS50105"/>
    </source>
</evidence>
<evidence type="ECO:0000256" key="8">
    <source>
        <dbReference type="ARBA" id="ARBA00023054"/>
    </source>
</evidence>
<feature type="compositionally biased region" description="Low complexity" evidence="17">
    <location>
        <begin position="184"/>
        <end position="200"/>
    </location>
</feature>
<evidence type="ECO:0000256" key="14">
    <source>
        <dbReference type="ARBA" id="ARBA00077125"/>
    </source>
</evidence>
<dbReference type="InterPro" id="IPR036034">
    <property type="entry name" value="PDZ_sf"/>
</dbReference>
<feature type="region of interest" description="Disordered" evidence="17">
    <location>
        <begin position="30"/>
        <end position="61"/>
    </location>
</feature>
<dbReference type="CDD" id="cd06790">
    <property type="entry name" value="PDZ_neurabin-like"/>
    <property type="match status" value="1"/>
</dbReference>
<feature type="compositionally biased region" description="Basic and acidic residues" evidence="17">
    <location>
        <begin position="201"/>
        <end position="220"/>
    </location>
</feature>
<feature type="region of interest" description="Disordered" evidence="17">
    <location>
        <begin position="1172"/>
        <end position="1358"/>
    </location>
</feature>
<dbReference type="Pfam" id="PF00595">
    <property type="entry name" value="PDZ"/>
    <property type="match status" value="1"/>
</dbReference>
<name>A0A482WR19_LAOST</name>
<dbReference type="InterPro" id="IPR001660">
    <property type="entry name" value="SAM"/>
</dbReference>
<dbReference type="Pfam" id="PF17817">
    <property type="entry name" value="PDZ_5"/>
    <property type="match status" value="1"/>
</dbReference>
<feature type="compositionally biased region" description="Polar residues" evidence="17">
    <location>
        <begin position="1427"/>
        <end position="1442"/>
    </location>
</feature>
<feature type="compositionally biased region" description="Acidic residues" evidence="17">
    <location>
        <begin position="564"/>
        <end position="573"/>
    </location>
</feature>
<keyword evidence="8 16" id="KW-0175">Coiled coil</keyword>
<feature type="compositionally biased region" description="Polar residues" evidence="17">
    <location>
        <begin position="349"/>
        <end position="373"/>
    </location>
</feature>
<feature type="domain" description="SAM" evidence="18">
    <location>
        <begin position="1458"/>
        <end position="1502"/>
    </location>
</feature>
<feature type="compositionally biased region" description="Low complexity" evidence="17">
    <location>
        <begin position="375"/>
        <end position="389"/>
    </location>
</feature>
<feature type="compositionally biased region" description="Acidic residues" evidence="17">
    <location>
        <begin position="1251"/>
        <end position="1263"/>
    </location>
</feature>
<evidence type="ECO:0000256" key="9">
    <source>
        <dbReference type="ARBA" id="ARBA00023203"/>
    </source>
</evidence>
<dbReference type="Gene3D" id="2.30.42.10">
    <property type="match status" value="1"/>
</dbReference>
<dbReference type="FunCoup" id="A0A482WR19">
    <property type="interactions" value="118"/>
</dbReference>
<dbReference type="EMBL" id="QKKF02027168">
    <property type="protein sequence ID" value="RZF36045.1"/>
    <property type="molecule type" value="Genomic_DNA"/>
</dbReference>
<evidence type="ECO:0000313" key="20">
    <source>
        <dbReference type="EMBL" id="RZF36045.1"/>
    </source>
</evidence>
<organism evidence="20 21">
    <name type="scientific">Laodelphax striatellus</name>
    <name type="common">Small brown planthopper</name>
    <name type="synonym">Delphax striatella</name>
    <dbReference type="NCBI Taxonomy" id="195883"/>
    <lineage>
        <taxon>Eukaryota</taxon>
        <taxon>Metazoa</taxon>
        <taxon>Ecdysozoa</taxon>
        <taxon>Arthropoda</taxon>
        <taxon>Hexapoda</taxon>
        <taxon>Insecta</taxon>
        <taxon>Pterygota</taxon>
        <taxon>Neoptera</taxon>
        <taxon>Paraneoptera</taxon>
        <taxon>Hemiptera</taxon>
        <taxon>Auchenorrhyncha</taxon>
        <taxon>Fulgoroidea</taxon>
        <taxon>Delphacidae</taxon>
        <taxon>Criomorphinae</taxon>
        <taxon>Laodelphax</taxon>
    </lineage>
</organism>
<dbReference type="PROSITE" id="PS50105">
    <property type="entry name" value="SAM_DOMAIN"/>
    <property type="match status" value="1"/>
</dbReference>
<evidence type="ECO:0000256" key="10">
    <source>
        <dbReference type="ARBA" id="ARBA00023212"/>
    </source>
</evidence>
<feature type="compositionally biased region" description="Low complexity" evidence="17">
    <location>
        <begin position="1397"/>
        <end position="1426"/>
    </location>
</feature>
<feature type="domain" description="PDZ" evidence="19">
    <location>
        <begin position="839"/>
        <end position="927"/>
    </location>
</feature>
<feature type="compositionally biased region" description="Basic and acidic residues" evidence="17">
    <location>
        <begin position="1264"/>
        <end position="1279"/>
    </location>
</feature>
<feature type="compositionally biased region" description="Basic and acidic residues" evidence="17">
    <location>
        <begin position="1183"/>
        <end position="1210"/>
    </location>
</feature>
<feature type="coiled-coil region" evidence="16">
    <location>
        <begin position="934"/>
        <end position="1061"/>
    </location>
</feature>
<dbReference type="GO" id="GO:0031175">
    <property type="term" value="P:neuron projection development"/>
    <property type="evidence" value="ECO:0007669"/>
    <property type="project" value="TreeGrafter"/>
</dbReference>
<dbReference type="SUPFAM" id="SSF47769">
    <property type="entry name" value="SAM/Pointed domain"/>
    <property type="match status" value="1"/>
</dbReference>
<keyword evidence="6" id="KW-0524">Neurogenesis</keyword>
<dbReference type="SUPFAM" id="SSF50156">
    <property type="entry name" value="PDZ domain-like"/>
    <property type="match status" value="1"/>
</dbReference>
<evidence type="ECO:0000256" key="17">
    <source>
        <dbReference type="SAM" id="MobiDB-lite"/>
    </source>
</evidence>
<evidence type="ECO:0000256" key="6">
    <source>
        <dbReference type="ARBA" id="ARBA00022902"/>
    </source>
</evidence>
<dbReference type="FunFam" id="2.30.42.10:FF:000010">
    <property type="entry name" value="Neurabin-1 isoform 1"/>
    <property type="match status" value="1"/>
</dbReference>
<dbReference type="InterPro" id="IPR040645">
    <property type="entry name" value="Neurabin-1/2_PDZ"/>
</dbReference>
<dbReference type="OrthoDB" id="62701at2759"/>
<feature type="compositionally biased region" description="Basic and acidic residues" evidence="17">
    <location>
        <begin position="321"/>
        <end position="332"/>
    </location>
</feature>
<dbReference type="GO" id="GO:0030425">
    <property type="term" value="C:dendrite"/>
    <property type="evidence" value="ECO:0007669"/>
    <property type="project" value="TreeGrafter"/>
</dbReference>
<comment type="subcellular location">
    <subcellularLocation>
        <location evidence="1">Cytoplasm</location>
        <location evidence="1">Cytoskeleton</location>
    </subcellularLocation>
    <subcellularLocation>
        <location evidence="11">Synapse</location>
    </subcellularLocation>
</comment>
<accession>A0A482WR19</accession>
<dbReference type="GO" id="GO:0007015">
    <property type="term" value="P:actin filament organization"/>
    <property type="evidence" value="ECO:0007669"/>
    <property type="project" value="TreeGrafter"/>
</dbReference>
<dbReference type="InterPro" id="IPR043446">
    <property type="entry name" value="Neurabin-like"/>
</dbReference>
<gene>
    <name evidence="20" type="ORF">LSTR_LSTR005861</name>
</gene>
<dbReference type="PANTHER" id="PTHR16154">
    <property type="entry name" value="NEURABIN"/>
    <property type="match status" value="1"/>
</dbReference>
<comment type="caution">
    <text evidence="20">The sequence shown here is derived from an EMBL/GenBank/DDBJ whole genome shotgun (WGS) entry which is preliminary data.</text>
</comment>
<sequence>MEDKISGGGRVVGGTKVSQIANIFQAMKGGSEGGGGADVIVMDPPLKSPDVGGPPLPPPVTVVRTESHVARFNNARALFEKLGEENRGRTLGTEKSKTNDLRSRSSSTNSSGGGESPVRANREPSPASSQVKRSQATENGGLHQKTNGTYGSNEYLLNSSAPSNKDREAASVIAPAAKVTRPTAAAKPVAVNGGAAAAKPAKPEKPERKLNSRELIEKQKNWTSHFSKSRSTAARYNSDPIKNEVKATVIQAEQQQQHPAAAASAAAAAVTATRSASFNAPRVRSPPPPHPSTPPPPPPATAHHDKVEEPLISPISASRIVESESEKRLREDEGGDSAAGGQELKRTRTSTPNQQPTSPLASTVEAKQNSIETKSPASPADLPPSASFAKPVYNFNGDVNKNTTFATEAVETDEDGIYHFQPANVSCSDSITSSDLTEVEAPKSSTIISDSANTSLLEEEEALLRKLDELSVRSEEVKPVRFNLGDSAELKAGAVAAMCSSSMSEDDSGFVSSETAPIRDLDSGLMDSFVGLSDSCAGLLDNSLSDSKERLLEGGLLDVPDVQYADEDSSEDEEKVKGDSGVQELSQTGKALNTTFMTPDEADNLLSMRILAKRTRSQEALLSDEEAQEVVKLLSPTPEPTDINGLDSIAPDCHKLLKNTETLNVSATSTTSALDDRLATDKLKLDQSIASSQSSLAATGEDSSVASRQFISESDLSTSRDSLDELDRTAECEEEEDKYKGFVPEPNKVVFEEGGVHYYEDGHFWVEVAGLPEAESEDDEEAHIPVKQNTKVKFSSGPIRVFSTFSMNEYDRRNEDVDPVAASAEYELEKRVEKLEMISVELLKGPEGLGLSIIGMGVGADAGLEKLGIFVKTITEGGAASKDNRIQVNDQIIEVDGKSLVGVTQAYAASVLRNTYGHVKFLIGREVDPVNSEVAQLIRQSLQADKERDEHRRQLERNRNQFLEEDNNASVCSEDLHSSQRSLDDEVSADALRQLLHESQLKAATAEAEVGQLKARLEELEESGASREECTEKLRQSGLRLRELERSLAVAKNQSSTYQDMLDQSQGQYMILEKKYCKAKRLLREFQRREMDLLHREEFYLQLLQEKDTEYNALVKALKDRIIQIEQELLDTQRRAGFPARLPHDTGNIRLSTPQLTRRPTAVQPLLEQLGAEISEAEDSPEEGDKTSTVERKMPVKEELDRAVPQHELLDVSANKSKAELANRGGLANRQLPTSGKKPAGGISNSSSEYGLDESCDGSEDEEGGSRKQYNDYVSREEQYAAVIRHQQQSLQPLQQQSHQQQQKQHQQSPDPWVSRHTHNRGYALSGPPPTLAEQLKQVLAERERRLSGSSDPNLSSVSQTLADEIRQAVNEANARVKKAAPPQSLVPGAWPPAQQSSPSSSGSVSPGVMTADPSPSKLASSDSSDVWTSNQSQDLDSTTTTPDKKSHIWHTAPVPDWSKEQVCQWLLALGLEQHIPKFLEQQVDGTVLLSLESRDLKNLNIIGDDKSRLKRKLKELKTQVEKEKRQHDKERKEKERLLKKAEKLAEKANKRK</sequence>
<dbReference type="Gene3D" id="1.10.150.50">
    <property type="entry name" value="Transcription Factor, Ets-1"/>
    <property type="match status" value="1"/>
</dbReference>
<protein>
    <recommendedName>
        <fullName evidence="12">Neurabin-1</fullName>
    </recommendedName>
    <alternativeName>
        <fullName evidence="14">Neurabin-I</fullName>
    </alternativeName>
    <alternativeName>
        <fullName evidence="13">Neural tissue-specific F-actin-binding protein I</fullName>
    </alternativeName>
    <alternativeName>
        <fullName evidence="15">Protein phosphatase 1 regulatory subunit 9A</fullName>
    </alternativeName>
</protein>
<feature type="compositionally biased region" description="Low complexity" evidence="17">
    <location>
        <begin position="1286"/>
        <end position="1310"/>
    </location>
</feature>
<feature type="compositionally biased region" description="Polar residues" evidence="17">
    <location>
        <begin position="126"/>
        <end position="163"/>
    </location>
</feature>
<evidence type="ECO:0000256" key="15">
    <source>
        <dbReference type="ARBA" id="ARBA00082439"/>
    </source>
</evidence>
<keyword evidence="5" id="KW-0221">Differentiation</keyword>
<evidence type="ECO:0000256" key="5">
    <source>
        <dbReference type="ARBA" id="ARBA00022782"/>
    </source>
</evidence>
<keyword evidence="7" id="KW-0770">Synapse</keyword>
<feature type="compositionally biased region" description="Pro residues" evidence="17">
    <location>
        <begin position="284"/>
        <end position="300"/>
    </location>
</feature>
<evidence type="ECO:0000256" key="11">
    <source>
        <dbReference type="ARBA" id="ARBA00034103"/>
    </source>
</evidence>
<feature type="region of interest" description="Disordered" evidence="17">
    <location>
        <begin position="79"/>
        <end position="239"/>
    </location>
</feature>
<feature type="region of interest" description="Disordered" evidence="17">
    <location>
        <begin position="691"/>
        <end position="726"/>
    </location>
</feature>
<dbReference type="SMR" id="A0A482WR19"/>
<dbReference type="SMART" id="SM00228">
    <property type="entry name" value="PDZ"/>
    <property type="match status" value="1"/>
</dbReference>
<keyword evidence="21" id="KW-1185">Reference proteome</keyword>
<dbReference type="CDD" id="cd09512">
    <property type="entry name" value="SAM_Neurabin-like"/>
    <property type="match status" value="1"/>
</dbReference>
<evidence type="ECO:0000256" key="3">
    <source>
        <dbReference type="ARBA" id="ARBA00022490"/>
    </source>
</evidence>
<dbReference type="Pfam" id="PF00536">
    <property type="entry name" value="SAM_1"/>
    <property type="match status" value="1"/>
</dbReference>
<dbReference type="FunFam" id="1.10.150.50:FF:000008">
    <property type="entry name" value="Neurabin-1 isoform 1-like protein"/>
    <property type="match status" value="1"/>
</dbReference>
<keyword evidence="10" id="KW-0206">Cytoskeleton</keyword>
<evidence type="ECO:0000256" key="2">
    <source>
        <dbReference type="ARBA" id="ARBA00022473"/>
    </source>
</evidence>
<keyword evidence="2" id="KW-0217">Developmental protein</keyword>
<dbReference type="GO" id="GO:0019722">
    <property type="term" value="P:calcium-mediated signaling"/>
    <property type="evidence" value="ECO:0007669"/>
    <property type="project" value="TreeGrafter"/>
</dbReference>
<dbReference type="InterPro" id="IPR013761">
    <property type="entry name" value="SAM/pointed_sf"/>
</dbReference>
<reference evidence="20 21" key="1">
    <citation type="journal article" date="2017" name="Gigascience">
        <title>Genome sequence of the small brown planthopper, Laodelphax striatellus.</title>
        <authorList>
            <person name="Zhu J."/>
            <person name="Jiang F."/>
            <person name="Wang X."/>
            <person name="Yang P."/>
            <person name="Bao Y."/>
            <person name="Zhao W."/>
            <person name="Wang W."/>
            <person name="Lu H."/>
            <person name="Wang Q."/>
            <person name="Cui N."/>
            <person name="Li J."/>
            <person name="Chen X."/>
            <person name="Luo L."/>
            <person name="Yu J."/>
            <person name="Kang L."/>
            <person name="Cui F."/>
        </authorList>
    </citation>
    <scope>NUCLEOTIDE SEQUENCE [LARGE SCALE GENOMIC DNA]</scope>
    <source>
        <strain evidence="20">Lst14</strain>
    </source>
</reference>
<feature type="region of interest" description="Disordered" evidence="17">
    <location>
        <begin position="559"/>
        <end position="591"/>
    </location>
</feature>
<evidence type="ECO:0000256" key="7">
    <source>
        <dbReference type="ARBA" id="ARBA00023018"/>
    </source>
</evidence>
<feature type="compositionally biased region" description="Polar residues" evidence="17">
    <location>
        <begin position="221"/>
        <end position="235"/>
    </location>
</feature>
<feature type="region of interest" description="Disordered" evidence="17">
    <location>
        <begin position="252"/>
        <end position="394"/>
    </location>
</feature>
<dbReference type="Proteomes" id="UP000291343">
    <property type="component" value="Unassembled WGS sequence"/>
</dbReference>
<dbReference type="PANTHER" id="PTHR16154:SF6">
    <property type="entry name" value="SPINOPHILIN, ISOFORM J"/>
    <property type="match status" value="1"/>
</dbReference>
<evidence type="ECO:0000313" key="21">
    <source>
        <dbReference type="Proteomes" id="UP000291343"/>
    </source>
</evidence>
<dbReference type="GO" id="GO:0051015">
    <property type="term" value="F:actin filament binding"/>
    <property type="evidence" value="ECO:0007669"/>
    <property type="project" value="TreeGrafter"/>
</dbReference>
<dbReference type="PROSITE" id="PS50106">
    <property type="entry name" value="PDZ"/>
    <property type="match status" value="1"/>
</dbReference>
<dbReference type="GO" id="GO:0015629">
    <property type="term" value="C:actin cytoskeleton"/>
    <property type="evidence" value="ECO:0007669"/>
    <property type="project" value="TreeGrafter"/>
</dbReference>
<feature type="compositionally biased region" description="Polar residues" evidence="17">
    <location>
        <begin position="701"/>
        <end position="720"/>
    </location>
</feature>
<dbReference type="STRING" id="195883.A0A482WR19"/>
<keyword evidence="3" id="KW-0963">Cytoplasm</keyword>
<keyword evidence="9" id="KW-0009">Actin-binding</keyword>
<evidence type="ECO:0000256" key="4">
    <source>
        <dbReference type="ARBA" id="ARBA00022553"/>
    </source>
</evidence>
<evidence type="ECO:0000256" key="16">
    <source>
        <dbReference type="SAM" id="Coils"/>
    </source>
</evidence>